<keyword evidence="1" id="KW-1133">Transmembrane helix</keyword>
<feature type="transmembrane region" description="Helical" evidence="1">
    <location>
        <begin position="41"/>
        <end position="58"/>
    </location>
</feature>
<keyword evidence="1" id="KW-0812">Transmembrane</keyword>
<dbReference type="RefSeq" id="WP_151150786.1">
    <property type="nucleotide sequence ID" value="NZ_WAIE01000003.1"/>
</dbReference>
<gene>
    <name evidence="2" type="ORF">F8A88_08845</name>
</gene>
<accession>A0A6N6N1C3</accession>
<proteinExistence type="predicted"/>
<sequence length="59" mass="6779">MANHPLIDVQSFILLAFYRRTWRKAKEVNEFINTQGIRMRALAYYVLAFAGGLVYGGQV</sequence>
<name>A0A6N6N1C3_9BACT</name>
<evidence type="ECO:0000256" key="1">
    <source>
        <dbReference type="SAM" id="Phobius"/>
    </source>
</evidence>
<keyword evidence="3" id="KW-1185">Reference proteome</keyword>
<protein>
    <submittedName>
        <fullName evidence="2">Uncharacterized protein</fullName>
    </submittedName>
</protein>
<organism evidence="2 3">
    <name type="scientific">Pseudodesulfovibrio senegalensis</name>
    <dbReference type="NCBI Taxonomy" id="1721087"/>
    <lineage>
        <taxon>Bacteria</taxon>
        <taxon>Pseudomonadati</taxon>
        <taxon>Thermodesulfobacteriota</taxon>
        <taxon>Desulfovibrionia</taxon>
        <taxon>Desulfovibrionales</taxon>
        <taxon>Desulfovibrionaceae</taxon>
    </lineage>
</organism>
<reference evidence="2 3" key="1">
    <citation type="journal article" date="2017" name="Int. J. Syst. Evol. Microbiol.">
        <title>Desulfovibrio senegalensis sp. nov., a mesophilic sulfate reducer isolated from marine sediment.</title>
        <authorList>
            <person name="Thioye A."/>
            <person name="Gam Z.B.A."/>
            <person name="Mbengue M."/>
            <person name="Cayol J.L."/>
            <person name="Joseph-Bartoli M."/>
            <person name="Toure-Kane C."/>
            <person name="Labat M."/>
        </authorList>
    </citation>
    <scope>NUCLEOTIDE SEQUENCE [LARGE SCALE GENOMIC DNA]</scope>
    <source>
        <strain evidence="2 3">DSM 101509</strain>
    </source>
</reference>
<evidence type="ECO:0000313" key="2">
    <source>
        <dbReference type="EMBL" id="KAB1441694.1"/>
    </source>
</evidence>
<keyword evidence="1" id="KW-0472">Membrane</keyword>
<comment type="caution">
    <text evidence="2">The sequence shown here is derived from an EMBL/GenBank/DDBJ whole genome shotgun (WGS) entry which is preliminary data.</text>
</comment>
<dbReference type="Proteomes" id="UP000438699">
    <property type="component" value="Unassembled WGS sequence"/>
</dbReference>
<dbReference type="AlphaFoldDB" id="A0A6N6N1C3"/>
<evidence type="ECO:0000313" key="3">
    <source>
        <dbReference type="Proteomes" id="UP000438699"/>
    </source>
</evidence>
<dbReference type="EMBL" id="WAIE01000003">
    <property type="protein sequence ID" value="KAB1441694.1"/>
    <property type="molecule type" value="Genomic_DNA"/>
</dbReference>